<dbReference type="EMBL" id="UINC01167172">
    <property type="protein sequence ID" value="SVD69524.1"/>
    <property type="molecule type" value="Genomic_DNA"/>
</dbReference>
<feature type="non-terminal residue" evidence="2">
    <location>
        <position position="172"/>
    </location>
</feature>
<sequence length="172" mass="19590">MKYKFIYINILFICILMSSPVDQNKAQRVASNIFAERSNTDSYEGFNVRSVDVIDDNNVNLLYIFQLDSEGFILVAGDDRVQPLLAYSFESNFILEDVPTNVAWMVDAYKSMVKHAMESERSATERINAEWEKYNTGTGLNSRNRDIKGPLLLSHWNQSGGWNDYGPPDDGT</sequence>
<organism evidence="2">
    <name type="scientific">marine metagenome</name>
    <dbReference type="NCBI Taxonomy" id="408172"/>
    <lineage>
        <taxon>unclassified sequences</taxon>
        <taxon>metagenomes</taxon>
        <taxon>ecological metagenomes</taxon>
    </lineage>
</organism>
<protein>
    <recommendedName>
        <fullName evidence="1">Spi protease inhibitor domain-containing protein</fullName>
    </recommendedName>
</protein>
<name>A0A382XF94_9ZZZZ</name>
<dbReference type="Pfam" id="PF13734">
    <property type="entry name" value="Inhibitor_I69"/>
    <property type="match status" value="1"/>
</dbReference>
<gene>
    <name evidence="2" type="ORF">METZ01_LOCUS422378</name>
</gene>
<dbReference type="SUPFAM" id="SSF54001">
    <property type="entry name" value="Cysteine proteinases"/>
    <property type="match status" value="1"/>
</dbReference>
<dbReference type="InterPro" id="IPR044934">
    <property type="entry name" value="Streptopain_sf"/>
</dbReference>
<evidence type="ECO:0000313" key="2">
    <source>
        <dbReference type="EMBL" id="SVD69524.1"/>
    </source>
</evidence>
<proteinExistence type="predicted"/>
<accession>A0A382XF94</accession>
<reference evidence="2" key="1">
    <citation type="submission" date="2018-05" db="EMBL/GenBank/DDBJ databases">
        <authorList>
            <person name="Lanie J.A."/>
            <person name="Ng W.-L."/>
            <person name="Kazmierczak K.M."/>
            <person name="Andrzejewski T.M."/>
            <person name="Davidsen T.M."/>
            <person name="Wayne K.J."/>
            <person name="Tettelin H."/>
            <person name="Glass J.I."/>
            <person name="Rusch D."/>
            <person name="Podicherti R."/>
            <person name="Tsui H.-C.T."/>
            <person name="Winkler M.E."/>
        </authorList>
    </citation>
    <scope>NUCLEOTIDE SEQUENCE</scope>
</reference>
<evidence type="ECO:0000259" key="1">
    <source>
        <dbReference type="Pfam" id="PF13734"/>
    </source>
</evidence>
<dbReference type="InterPro" id="IPR025896">
    <property type="entry name" value="Spi_Prtas-inh"/>
</dbReference>
<dbReference type="InterPro" id="IPR038765">
    <property type="entry name" value="Papain-like_cys_pep_sf"/>
</dbReference>
<dbReference type="Gene3D" id="3.90.70.50">
    <property type="entry name" value="Peptidase C10, streptopain"/>
    <property type="match status" value="1"/>
</dbReference>
<dbReference type="AlphaFoldDB" id="A0A382XF94"/>
<feature type="domain" description="Spi protease inhibitor" evidence="1">
    <location>
        <begin position="19"/>
        <end position="111"/>
    </location>
</feature>